<feature type="domain" description="Stress-response A/B barrel" evidence="1">
    <location>
        <begin position="40"/>
        <end position="141"/>
    </location>
</feature>
<dbReference type="PROSITE" id="PS51502">
    <property type="entry name" value="S_R_A_B_BARREL"/>
    <property type="match status" value="1"/>
</dbReference>
<dbReference type="SMART" id="SM00886">
    <property type="entry name" value="Dabb"/>
    <property type="match status" value="1"/>
</dbReference>
<sequence length="143" mass="15600">MASAARALTRLRPLAAAARAPLQQPAVGLGRAAQARWMAVRHVVMFSFKEGVTDEQIVALKADFDAMPAKIPEIKDSLSGVDVKLPSGQNHPAGKNRDFYWSCDFTDEAAYEIYATHPDHVAVLAKVKEVIEPGTRAAIQFKK</sequence>
<evidence type="ECO:0000259" key="1">
    <source>
        <dbReference type="PROSITE" id="PS51502"/>
    </source>
</evidence>
<proteinExistence type="predicted"/>
<protein>
    <recommendedName>
        <fullName evidence="1">Stress-response A/B barrel domain-containing protein</fullName>
    </recommendedName>
</protein>
<dbReference type="Pfam" id="PF07876">
    <property type="entry name" value="Dabb"/>
    <property type="match status" value="1"/>
</dbReference>
<accession>A0A7S4UXB5</accession>
<dbReference type="InterPro" id="IPR013097">
    <property type="entry name" value="Dabb"/>
</dbReference>
<organism evidence="2">
    <name type="scientific">Alexandrium monilatum</name>
    <dbReference type="NCBI Taxonomy" id="311494"/>
    <lineage>
        <taxon>Eukaryota</taxon>
        <taxon>Sar</taxon>
        <taxon>Alveolata</taxon>
        <taxon>Dinophyceae</taxon>
        <taxon>Gonyaulacales</taxon>
        <taxon>Pyrocystaceae</taxon>
        <taxon>Alexandrium</taxon>
    </lineage>
</organism>
<dbReference type="AlphaFoldDB" id="A0A7S4UXB5"/>
<gene>
    <name evidence="2" type="ORF">AMON00008_LOCUS33950</name>
</gene>
<name>A0A7S4UXB5_9DINO</name>
<dbReference type="InterPro" id="IPR011008">
    <property type="entry name" value="Dimeric_a/b-barrel"/>
</dbReference>
<reference evidence="2" key="1">
    <citation type="submission" date="2021-01" db="EMBL/GenBank/DDBJ databases">
        <authorList>
            <person name="Corre E."/>
            <person name="Pelletier E."/>
            <person name="Niang G."/>
            <person name="Scheremetjew M."/>
            <person name="Finn R."/>
            <person name="Kale V."/>
            <person name="Holt S."/>
            <person name="Cochrane G."/>
            <person name="Meng A."/>
            <person name="Brown T."/>
            <person name="Cohen L."/>
        </authorList>
    </citation>
    <scope>NUCLEOTIDE SEQUENCE</scope>
    <source>
        <strain evidence="2">CCMP3105</strain>
    </source>
</reference>
<dbReference type="Gene3D" id="3.30.70.100">
    <property type="match status" value="1"/>
</dbReference>
<dbReference type="SUPFAM" id="SSF54909">
    <property type="entry name" value="Dimeric alpha+beta barrel"/>
    <property type="match status" value="1"/>
</dbReference>
<evidence type="ECO:0000313" key="2">
    <source>
        <dbReference type="EMBL" id="CAE4611281.1"/>
    </source>
</evidence>
<dbReference type="EMBL" id="HBNR01048627">
    <property type="protein sequence ID" value="CAE4611281.1"/>
    <property type="molecule type" value="Transcribed_RNA"/>
</dbReference>